<evidence type="ECO:0000313" key="2">
    <source>
        <dbReference type="EMBL" id="GFD18260.1"/>
    </source>
</evidence>
<comment type="caution">
    <text evidence="2">The sequence shown here is derived from an EMBL/GenBank/DDBJ whole genome shotgun (WGS) entry which is preliminary data.</text>
</comment>
<gene>
    <name evidence="2" type="ORF">Tci_890229</name>
</gene>
<accession>A0A699U7C4</accession>
<protein>
    <submittedName>
        <fullName evidence="2">Uncharacterized protein</fullName>
    </submittedName>
</protein>
<feature type="compositionally biased region" description="Basic and acidic residues" evidence="1">
    <location>
        <begin position="117"/>
        <end position="133"/>
    </location>
</feature>
<evidence type="ECO:0000256" key="1">
    <source>
        <dbReference type="SAM" id="MobiDB-lite"/>
    </source>
</evidence>
<feature type="region of interest" description="Disordered" evidence="1">
    <location>
        <begin position="113"/>
        <end position="133"/>
    </location>
</feature>
<feature type="compositionally biased region" description="Basic and acidic residues" evidence="1">
    <location>
        <begin position="29"/>
        <end position="48"/>
    </location>
</feature>
<dbReference type="EMBL" id="BKCJ011306354">
    <property type="protein sequence ID" value="GFD18260.1"/>
    <property type="molecule type" value="Genomic_DNA"/>
</dbReference>
<sequence length="196" mass="21402">DLEISGLKARVKLLEDKNRRSAEPSGDDAPIKGKSMEIGEEVKVERSTELGSNDTEEMVNVLSYMETANILTSGVAAVSVSLVAGVSTVGVPTVSGLFPTVGAIVVTPYSRRPRGLSAKDKGKEKVVESEEPKKKKLQEQIDAQVAREMEEEIAREDQRMNEQLARDAKIARIHAEGELKMLIDGLDMSNEMIAKH</sequence>
<feature type="region of interest" description="Disordered" evidence="1">
    <location>
        <begin position="15"/>
        <end position="51"/>
    </location>
</feature>
<reference evidence="2" key="1">
    <citation type="journal article" date="2019" name="Sci. Rep.">
        <title>Draft genome of Tanacetum cinerariifolium, the natural source of mosquito coil.</title>
        <authorList>
            <person name="Yamashiro T."/>
            <person name="Shiraishi A."/>
            <person name="Satake H."/>
            <person name="Nakayama K."/>
        </authorList>
    </citation>
    <scope>NUCLEOTIDE SEQUENCE</scope>
</reference>
<proteinExistence type="predicted"/>
<name>A0A699U7C4_TANCI</name>
<dbReference type="AlphaFoldDB" id="A0A699U7C4"/>
<feature type="non-terminal residue" evidence="2">
    <location>
        <position position="196"/>
    </location>
</feature>
<organism evidence="2">
    <name type="scientific">Tanacetum cinerariifolium</name>
    <name type="common">Dalmatian daisy</name>
    <name type="synonym">Chrysanthemum cinerariifolium</name>
    <dbReference type="NCBI Taxonomy" id="118510"/>
    <lineage>
        <taxon>Eukaryota</taxon>
        <taxon>Viridiplantae</taxon>
        <taxon>Streptophyta</taxon>
        <taxon>Embryophyta</taxon>
        <taxon>Tracheophyta</taxon>
        <taxon>Spermatophyta</taxon>
        <taxon>Magnoliopsida</taxon>
        <taxon>eudicotyledons</taxon>
        <taxon>Gunneridae</taxon>
        <taxon>Pentapetalae</taxon>
        <taxon>asterids</taxon>
        <taxon>campanulids</taxon>
        <taxon>Asterales</taxon>
        <taxon>Asteraceae</taxon>
        <taxon>Asteroideae</taxon>
        <taxon>Anthemideae</taxon>
        <taxon>Anthemidinae</taxon>
        <taxon>Tanacetum</taxon>
    </lineage>
</organism>
<feature type="non-terminal residue" evidence="2">
    <location>
        <position position="1"/>
    </location>
</feature>